<dbReference type="Proteomes" id="UP001153050">
    <property type="component" value="Unassembled WGS sequence"/>
</dbReference>
<dbReference type="EMBL" id="CAKXZT010000013">
    <property type="protein sequence ID" value="CAH2395519.1"/>
    <property type="molecule type" value="Genomic_DNA"/>
</dbReference>
<name>A0ABM9DI91_9HYPH</name>
<comment type="caution">
    <text evidence="1">The sequence shown here is derived from an EMBL/GenBank/DDBJ whole genome shotgun (WGS) entry which is preliminary data.</text>
</comment>
<evidence type="ECO:0000313" key="1">
    <source>
        <dbReference type="EMBL" id="CAH2395519.1"/>
    </source>
</evidence>
<sequence>MRPETLTGTGKFASRIMIAAKTGLSCIQAFSWRSPDSSAHHIALQAVRNIWHQMLVRNPIGLPILRCAR</sequence>
<gene>
    <name evidence="1" type="ORF">MES5069_110070</name>
</gene>
<organism evidence="1 2">
    <name type="scientific">Mesorhizobium escarrei</name>
    <dbReference type="NCBI Taxonomy" id="666018"/>
    <lineage>
        <taxon>Bacteria</taxon>
        <taxon>Pseudomonadati</taxon>
        <taxon>Pseudomonadota</taxon>
        <taxon>Alphaproteobacteria</taxon>
        <taxon>Hyphomicrobiales</taxon>
        <taxon>Phyllobacteriaceae</taxon>
        <taxon>Mesorhizobium</taxon>
    </lineage>
</organism>
<accession>A0ABM9DI91</accession>
<keyword evidence="2" id="KW-1185">Reference proteome</keyword>
<evidence type="ECO:0000313" key="2">
    <source>
        <dbReference type="Proteomes" id="UP001153050"/>
    </source>
</evidence>
<proteinExistence type="predicted"/>
<evidence type="ECO:0008006" key="3">
    <source>
        <dbReference type="Google" id="ProtNLM"/>
    </source>
</evidence>
<reference evidence="1 2" key="1">
    <citation type="submission" date="2022-03" db="EMBL/GenBank/DDBJ databases">
        <authorList>
            <person name="Brunel B."/>
        </authorList>
    </citation>
    <scope>NUCLEOTIDE SEQUENCE [LARGE SCALE GENOMIC DNA]</scope>
    <source>
        <strain evidence="1">STM5069sample</strain>
    </source>
</reference>
<protein>
    <recommendedName>
        <fullName evidence="3">Transposase</fullName>
    </recommendedName>
</protein>